<feature type="compositionally biased region" description="Acidic residues" evidence="7">
    <location>
        <begin position="702"/>
        <end position="712"/>
    </location>
</feature>
<gene>
    <name evidence="11" type="ORF">AFUS01_LOCUS38211</name>
</gene>
<evidence type="ECO:0000256" key="5">
    <source>
        <dbReference type="PROSITE-ProRule" id="PRU00192"/>
    </source>
</evidence>
<comment type="caution">
    <text evidence="11">The sequence shown here is derived from an EMBL/GenBank/DDBJ whole genome shotgun (WGS) entry which is preliminary data.</text>
</comment>
<dbReference type="Proteomes" id="UP000708208">
    <property type="component" value="Unassembled WGS sequence"/>
</dbReference>
<dbReference type="OrthoDB" id="435430at2759"/>
<dbReference type="GO" id="GO:0005737">
    <property type="term" value="C:cytoplasm"/>
    <property type="evidence" value="ECO:0007669"/>
    <property type="project" value="InterPro"/>
</dbReference>
<dbReference type="InterPro" id="IPR043593">
    <property type="entry name" value="ASAP"/>
</dbReference>
<evidence type="ECO:0000259" key="8">
    <source>
        <dbReference type="PROSITE" id="PS50002"/>
    </source>
</evidence>
<feature type="domain" description="PH" evidence="9">
    <location>
        <begin position="321"/>
        <end position="412"/>
    </location>
</feature>
<dbReference type="Pfam" id="PF01412">
    <property type="entry name" value="ArfGap"/>
    <property type="match status" value="1"/>
</dbReference>
<proteinExistence type="predicted"/>
<dbReference type="Pfam" id="PF00169">
    <property type="entry name" value="PH"/>
    <property type="match status" value="1"/>
</dbReference>
<dbReference type="InterPro" id="IPR037844">
    <property type="entry name" value="PH_ASAP"/>
</dbReference>
<organism evidence="11 12">
    <name type="scientific">Allacma fusca</name>
    <dbReference type="NCBI Taxonomy" id="39272"/>
    <lineage>
        <taxon>Eukaryota</taxon>
        <taxon>Metazoa</taxon>
        <taxon>Ecdysozoa</taxon>
        <taxon>Arthropoda</taxon>
        <taxon>Hexapoda</taxon>
        <taxon>Collembola</taxon>
        <taxon>Symphypleona</taxon>
        <taxon>Sminthuridae</taxon>
        <taxon>Allacma</taxon>
    </lineage>
</organism>
<keyword evidence="1 5" id="KW-0728">SH3 domain</keyword>
<evidence type="ECO:0000256" key="2">
    <source>
        <dbReference type="ARBA" id="ARBA00022737"/>
    </source>
</evidence>
<keyword evidence="6" id="KW-0862">Zinc</keyword>
<dbReference type="SMART" id="SM00105">
    <property type="entry name" value="ArfGap"/>
    <property type="match status" value="1"/>
</dbReference>
<dbReference type="InterPro" id="IPR001452">
    <property type="entry name" value="SH3_domain"/>
</dbReference>
<feature type="region of interest" description="Disordered" evidence="7">
    <location>
        <begin position="702"/>
        <end position="786"/>
    </location>
</feature>
<evidence type="ECO:0000259" key="9">
    <source>
        <dbReference type="PROSITE" id="PS50003"/>
    </source>
</evidence>
<feature type="domain" description="Arf-GAP" evidence="10">
    <location>
        <begin position="433"/>
        <end position="558"/>
    </location>
</feature>
<dbReference type="CDD" id="cd08834">
    <property type="entry name" value="ArfGap_ASAP"/>
    <property type="match status" value="1"/>
</dbReference>
<dbReference type="Pfam" id="PF16746">
    <property type="entry name" value="BAR_3"/>
    <property type="match status" value="1"/>
</dbReference>
<dbReference type="PANTHER" id="PTHR45854:SF3">
    <property type="entry name" value="ARFGAP WITH SH3 DOMAIN, ANK REPEAT AND PH DOMAIN-CONTAINING PROTEIN"/>
    <property type="match status" value="1"/>
</dbReference>
<evidence type="ECO:0000259" key="10">
    <source>
        <dbReference type="PROSITE" id="PS50115"/>
    </source>
</evidence>
<dbReference type="InterPro" id="IPR001164">
    <property type="entry name" value="ArfGAP_dom"/>
</dbReference>
<reference evidence="11" key="1">
    <citation type="submission" date="2021-06" db="EMBL/GenBank/DDBJ databases">
        <authorList>
            <person name="Hodson N. C."/>
            <person name="Mongue J. A."/>
            <person name="Jaron S. K."/>
        </authorList>
    </citation>
    <scope>NUCLEOTIDE SEQUENCE</scope>
</reference>
<dbReference type="FunFam" id="2.30.29.30:FF:000322">
    <property type="entry name" value="Uncharacterized protein, isoform B"/>
    <property type="match status" value="1"/>
</dbReference>
<keyword evidence="6" id="KW-0479">Metal-binding</keyword>
<feature type="domain" description="SH3" evidence="8">
    <location>
        <begin position="876"/>
        <end position="940"/>
    </location>
</feature>
<feature type="repeat" description="ANK" evidence="4">
    <location>
        <begin position="591"/>
        <end position="623"/>
    </location>
</feature>
<dbReference type="InterPro" id="IPR002110">
    <property type="entry name" value="Ankyrin_rpt"/>
</dbReference>
<dbReference type="PROSITE" id="PS50003">
    <property type="entry name" value="PH_DOMAIN"/>
    <property type="match status" value="1"/>
</dbReference>
<dbReference type="Pfam" id="PF00018">
    <property type="entry name" value="SH3_1"/>
    <property type="match status" value="1"/>
</dbReference>
<keyword evidence="12" id="KW-1185">Reference proteome</keyword>
<accession>A0A8J2Q020</accession>
<dbReference type="PROSITE" id="PS50002">
    <property type="entry name" value="SH3"/>
    <property type="match status" value="1"/>
</dbReference>
<evidence type="ECO:0000313" key="12">
    <source>
        <dbReference type="Proteomes" id="UP000708208"/>
    </source>
</evidence>
<dbReference type="InterPro" id="IPR001849">
    <property type="entry name" value="PH_domain"/>
</dbReference>
<keyword evidence="3 4" id="KW-0040">ANK repeat</keyword>
<keyword evidence="2" id="KW-0677">Repeat</keyword>
<name>A0A8J2Q020_9HEXA</name>
<evidence type="ECO:0000256" key="6">
    <source>
        <dbReference type="PROSITE-ProRule" id="PRU00288"/>
    </source>
</evidence>
<evidence type="ECO:0000256" key="7">
    <source>
        <dbReference type="SAM" id="MobiDB-lite"/>
    </source>
</evidence>
<dbReference type="PANTHER" id="PTHR45854">
    <property type="entry name" value="ASAP FAMILY MEMBER"/>
    <property type="match status" value="1"/>
</dbReference>
<evidence type="ECO:0000313" key="11">
    <source>
        <dbReference type="EMBL" id="CAG7828270.1"/>
    </source>
</evidence>
<dbReference type="PROSITE" id="PS50297">
    <property type="entry name" value="ANK_REP_REGION"/>
    <property type="match status" value="2"/>
</dbReference>
<dbReference type="EMBL" id="CAJVCH010546899">
    <property type="protein sequence ID" value="CAG7828270.1"/>
    <property type="molecule type" value="Genomic_DNA"/>
</dbReference>
<dbReference type="Pfam" id="PF12796">
    <property type="entry name" value="Ank_2"/>
    <property type="match status" value="1"/>
</dbReference>
<dbReference type="CDD" id="cd13251">
    <property type="entry name" value="PH_ASAP"/>
    <property type="match status" value="1"/>
</dbReference>
<dbReference type="PROSITE" id="PS50115">
    <property type="entry name" value="ARFGAP"/>
    <property type="match status" value="1"/>
</dbReference>
<evidence type="ECO:0000256" key="3">
    <source>
        <dbReference type="ARBA" id="ARBA00023043"/>
    </source>
</evidence>
<feature type="repeat" description="ANK" evidence="4">
    <location>
        <begin position="624"/>
        <end position="656"/>
    </location>
</feature>
<dbReference type="GO" id="GO:0005096">
    <property type="term" value="F:GTPase activator activity"/>
    <property type="evidence" value="ECO:0007669"/>
    <property type="project" value="InterPro"/>
</dbReference>
<dbReference type="SMART" id="SM00326">
    <property type="entry name" value="SH3"/>
    <property type="match status" value="1"/>
</dbReference>
<dbReference type="SMART" id="SM00248">
    <property type="entry name" value="ANK"/>
    <property type="match status" value="2"/>
</dbReference>
<dbReference type="SMART" id="SM00233">
    <property type="entry name" value="PH"/>
    <property type="match status" value="1"/>
</dbReference>
<dbReference type="GO" id="GO:0008270">
    <property type="term" value="F:zinc ion binding"/>
    <property type="evidence" value="ECO:0007669"/>
    <property type="project" value="UniProtKB-KW"/>
</dbReference>
<dbReference type="InterPro" id="IPR004148">
    <property type="entry name" value="BAR_dom"/>
</dbReference>
<dbReference type="CDD" id="cd07604">
    <property type="entry name" value="BAR_ASAPs"/>
    <property type="match status" value="1"/>
</dbReference>
<dbReference type="PROSITE" id="PS50088">
    <property type="entry name" value="ANK_REPEAT"/>
    <property type="match status" value="2"/>
</dbReference>
<sequence>MPEMITVNDFLDETRDDFHSPTTSTFVSKIPYCRNAVASIEESLDTDREGLIKMKKSLKSIHQSGSVNVESELALSRALERLGNGALSQEPDLGAAFLKFAVVTKELSNLKKTLMQNLQNMILFPLESVLKGDIRGVKGELKRPFDKALKDYEARHAKLEKEKKAQARDAGMFRKEVTAAEIADETERERRLLQLHLSEYYLKVNEIRTKKGVELLKHLVEYYHALNNYFQDGLKTMEHFGSYVTILSTNLTKIRQRHDDEKRRLTEMRNLLRTTPVLEKEVQNLACISVSGSLLNLSNAGNVSGPPSYSLHQMQGNKSVGVTKTGYLNKKSEGKMRRVWQKRKCAVQDGFLEIFHGDEGKQPSRVNLLTCQLKIVSDDKKFFDLVSYNRTYHLHSEDDAEEWISVLLNSKEAAMAKAFDQKVDNDGLVELTQAILGHVHRLPGNDRCADCDSEKEVTWLSVNLGVVVCIECSGVHRTLGVGVSRIQSISLDRIPPSLLILSVTLGNSVINDILEENLRSGYKPHPTATMEERTDFIRAKYVDKKYVGGPVDQESLMRRVELAIESDDLLLLVRTWAQGAKLGQPLQSKDSGETPLHYAIARSSLPIVDFLVQNSGATDKKTRNGSTPLHYCALYGKAESAKLLLRAGVDLQVQDSEKHTALDVAKIRENRGIEELLLHAMEGKKTLFENVDFDWNLGAEDSTDFSDDEPTVLDDPTTTPEKRRRPNSFLIESPYKSTNDLRSGMNTPGSLSATSTMSSKNARLKRVAPPPPSPSNHTRSPSDSLIGKLGLGRLVIPPGDPPVLRKTSIPTTPPVAIPHPTYHQNPLAPAFNILGNVINNCSTATSSPNSLPSPIVSCAPALPNGNKAYSVPIDVDSYKKCRALYDCEADNSDEISFRQGEIILILNERTEDDNWMEGLILDDHGSRRGMFPISFVEFLN</sequence>
<evidence type="ECO:0000256" key="4">
    <source>
        <dbReference type="PROSITE-ProRule" id="PRU00023"/>
    </source>
</evidence>
<feature type="compositionally biased region" description="Polar residues" evidence="7">
    <location>
        <begin position="735"/>
        <end position="761"/>
    </location>
</feature>
<protein>
    <submittedName>
        <fullName evidence="11">Uncharacterized protein</fullName>
    </submittedName>
</protein>
<evidence type="ECO:0000256" key="1">
    <source>
        <dbReference type="ARBA" id="ARBA00022443"/>
    </source>
</evidence>
<keyword evidence="6" id="KW-0863">Zinc-finger</keyword>
<dbReference type="AlphaFoldDB" id="A0A8J2Q020"/>